<dbReference type="PROSITE" id="PS50041">
    <property type="entry name" value="C_TYPE_LECTIN_2"/>
    <property type="match status" value="1"/>
</dbReference>
<evidence type="ECO:0000313" key="1">
    <source>
        <dbReference type="EMBL" id="CAB4003305.1"/>
    </source>
</evidence>
<keyword evidence="2" id="KW-1185">Reference proteome</keyword>
<dbReference type="Gene3D" id="3.10.100.10">
    <property type="entry name" value="Mannose-Binding Protein A, subunit A"/>
    <property type="match status" value="1"/>
</dbReference>
<comment type="caution">
    <text evidence="1">The sequence shown here is derived from an EMBL/GenBank/DDBJ whole genome shotgun (WGS) entry which is preliminary data.</text>
</comment>
<feature type="non-terminal residue" evidence="1">
    <location>
        <position position="1"/>
    </location>
</feature>
<evidence type="ECO:0000313" key="2">
    <source>
        <dbReference type="Proteomes" id="UP001152795"/>
    </source>
</evidence>
<organism evidence="1 2">
    <name type="scientific">Paramuricea clavata</name>
    <name type="common">Red gorgonian</name>
    <name type="synonym">Violescent sea-whip</name>
    <dbReference type="NCBI Taxonomy" id="317549"/>
    <lineage>
        <taxon>Eukaryota</taxon>
        <taxon>Metazoa</taxon>
        <taxon>Cnidaria</taxon>
        <taxon>Anthozoa</taxon>
        <taxon>Octocorallia</taxon>
        <taxon>Malacalcyonacea</taxon>
        <taxon>Plexauridae</taxon>
        <taxon>Paramuricea</taxon>
    </lineage>
</organism>
<sequence>IGVGIAENKSGLKSYVAALFSPRGNIKNKVTENVLPVTGTGAGKRGADSCPTGWHKFKKSCYRFFNNDVKWAEAVNLCDDEHSSLASLGSPEEETSVRSMLAKDEGTEAWIGLSDRVHLDNKDLIWVDGNPMPYSNWNSYQDDVIEGRKCATLSIATEGWMYKACQETFGFIYIMTYLVVLSYPEKLWSDNLRTEVSPRYMTMKKHLDHAIMNLYDDDDWFVDMLFDGFSQSPDDKVIAEFKLRFSPDGDAPSDPLEKLRTKLESDGLVQGEKIFLQHVSLQNGDPDSCPSNCLNTRISCSSPNCPVYCCNTFPTKRKYAIPPQHLIKHIPRLPWSNPFFGQTKQGANIGNLKWGQSNQNSMYRPNGYGLGTSNYFGKVVAGKTAYLHKGSFSPLDYQHKIAMHEPAYQELQDEMNKFQYGNVQRQPGYNNQHITQPKVNYRQHNSQQWLRLKQQQRPQQQQQLQTMLQKQQQQAMQKQQQLQQQRQQQQSTTTTIAN</sequence>
<name>A0A7D9E9Q4_PARCT</name>
<dbReference type="InterPro" id="IPR016187">
    <property type="entry name" value="CTDL_fold"/>
</dbReference>
<proteinExistence type="predicted"/>
<accession>A0A7D9E9Q4</accession>
<dbReference type="OrthoDB" id="418245at2759"/>
<dbReference type="CDD" id="cd00037">
    <property type="entry name" value="CLECT"/>
    <property type="match status" value="1"/>
</dbReference>
<dbReference type="SMART" id="SM00034">
    <property type="entry name" value="CLECT"/>
    <property type="match status" value="1"/>
</dbReference>
<gene>
    <name evidence="1" type="ORF">PACLA_8A045126</name>
</gene>
<dbReference type="InterPro" id="IPR050111">
    <property type="entry name" value="C-type_lectin/snaclec_domain"/>
</dbReference>
<dbReference type="InterPro" id="IPR016186">
    <property type="entry name" value="C-type_lectin-like/link_sf"/>
</dbReference>
<dbReference type="EMBL" id="CACRXK020004592">
    <property type="protein sequence ID" value="CAB4003305.1"/>
    <property type="molecule type" value="Genomic_DNA"/>
</dbReference>
<dbReference type="Pfam" id="PF00059">
    <property type="entry name" value="Lectin_C"/>
    <property type="match status" value="1"/>
</dbReference>
<dbReference type="SUPFAM" id="SSF56436">
    <property type="entry name" value="C-type lectin-like"/>
    <property type="match status" value="1"/>
</dbReference>
<dbReference type="Proteomes" id="UP001152795">
    <property type="component" value="Unassembled WGS sequence"/>
</dbReference>
<dbReference type="PANTHER" id="PTHR22803">
    <property type="entry name" value="MANNOSE, PHOSPHOLIPASE, LECTIN RECEPTOR RELATED"/>
    <property type="match status" value="1"/>
</dbReference>
<reference evidence="1" key="1">
    <citation type="submission" date="2020-04" db="EMBL/GenBank/DDBJ databases">
        <authorList>
            <person name="Alioto T."/>
            <person name="Alioto T."/>
            <person name="Gomez Garrido J."/>
        </authorList>
    </citation>
    <scope>NUCLEOTIDE SEQUENCE</scope>
    <source>
        <strain evidence="1">A484AB</strain>
    </source>
</reference>
<dbReference type="AlphaFoldDB" id="A0A7D9E9Q4"/>
<protein>
    <submittedName>
        <fullName evidence="1">Uncharacterized protein</fullName>
    </submittedName>
</protein>
<dbReference type="InterPro" id="IPR001304">
    <property type="entry name" value="C-type_lectin-like"/>
</dbReference>